<dbReference type="Pfam" id="PF03992">
    <property type="entry name" value="ABM"/>
    <property type="match status" value="1"/>
</dbReference>
<evidence type="ECO:0000313" key="2">
    <source>
        <dbReference type="EMBL" id="CZQ89141.1"/>
    </source>
</evidence>
<feature type="domain" description="ABM" evidence="1">
    <location>
        <begin position="2"/>
        <end position="91"/>
    </location>
</feature>
<dbReference type="Gene3D" id="3.30.70.100">
    <property type="match status" value="1"/>
</dbReference>
<dbReference type="InterPro" id="IPR011008">
    <property type="entry name" value="Dimeric_a/b-barrel"/>
</dbReference>
<dbReference type="PANTHER" id="PTHR33336">
    <property type="entry name" value="QUINOL MONOOXYGENASE YGIN-RELATED"/>
    <property type="match status" value="1"/>
</dbReference>
<gene>
    <name evidence="2" type="ORF">Tpal_1097</name>
</gene>
<dbReference type="PANTHER" id="PTHR33336:SF15">
    <property type="entry name" value="ABM DOMAIN-CONTAINING PROTEIN"/>
    <property type="match status" value="1"/>
</dbReference>
<dbReference type="InterPro" id="IPR050744">
    <property type="entry name" value="AI-2_Isomerase_LsrG"/>
</dbReference>
<dbReference type="Proteomes" id="UP000242754">
    <property type="component" value="Unassembled WGS sequence"/>
</dbReference>
<dbReference type="PROSITE" id="PS51725">
    <property type="entry name" value="ABM"/>
    <property type="match status" value="1"/>
</dbReference>
<dbReference type="EMBL" id="FJNE01000003">
    <property type="protein sequence ID" value="CZQ89141.1"/>
    <property type="molecule type" value="Genomic_DNA"/>
</dbReference>
<keyword evidence="3" id="KW-1185">Reference proteome</keyword>
<dbReference type="InterPro" id="IPR007138">
    <property type="entry name" value="ABM_dom"/>
</dbReference>
<dbReference type="GO" id="GO:0004497">
    <property type="term" value="F:monooxygenase activity"/>
    <property type="evidence" value="ECO:0007669"/>
    <property type="project" value="UniProtKB-KW"/>
</dbReference>
<keyword evidence="2" id="KW-0503">Monooxygenase</keyword>
<dbReference type="OrthoDB" id="287932at2"/>
<organism evidence="2 3">
    <name type="scientific">Trichococcus palustris</name>
    <dbReference type="NCBI Taxonomy" id="140314"/>
    <lineage>
        <taxon>Bacteria</taxon>
        <taxon>Bacillati</taxon>
        <taxon>Bacillota</taxon>
        <taxon>Bacilli</taxon>
        <taxon>Lactobacillales</taxon>
        <taxon>Carnobacteriaceae</taxon>
        <taxon>Trichococcus</taxon>
    </lineage>
</organism>
<dbReference type="STRING" id="140314.SAMN04488076_12033"/>
<reference evidence="2 3" key="1">
    <citation type="submission" date="2016-02" db="EMBL/GenBank/DDBJ databases">
        <authorList>
            <person name="Wen L."/>
            <person name="He K."/>
            <person name="Yang H."/>
        </authorList>
    </citation>
    <scope>NUCLEOTIDE SEQUENCE [LARGE SCALE GENOMIC DNA]</scope>
    <source>
        <strain evidence="2">Trichococcus palustris</strain>
    </source>
</reference>
<name>A0A143YG39_9LACT</name>
<dbReference type="SUPFAM" id="SSF54909">
    <property type="entry name" value="Dimeric alpha+beta barrel"/>
    <property type="match status" value="1"/>
</dbReference>
<protein>
    <submittedName>
        <fullName evidence="2">Antibiotic biosynthesis monooxygenase</fullName>
    </submittedName>
</protein>
<proteinExistence type="predicted"/>
<sequence>MIVINAEFYIIPEQKQQFLNDISELIQSSRKEEGCVSYQLYQAVTDENNFVMVEKWENPQAFELHNKMSYLQNFVKKIPNYSRNAPQITVSLVKE</sequence>
<evidence type="ECO:0000259" key="1">
    <source>
        <dbReference type="PROSITE" id="PS51725"/>
    </source>
</evidence>
<evidence type="ECO:0000313" key="3">
    <source>
        <dbReference type="Proteomes" id="UP000242754"/>
    </source>
</evidence>
<dbReference type="AlphaFoldDB" id="A0A143YG39"/>
<keyword evidence="2" id="KW-0560">Oxidoreductase</keyword>
<dbReference type="RefSeq" id="WP_087032351.1">
    <property type="nucleotide sequence ID" value="NZ_FJNE01000003.1"/>
</dbReference>
<accession>A0A143YG39</accession>